<dbReference type="Pfam" id="PF13578">
    <property type="entry name" value="Methyltransf_24"/>
    <property type="match status" value="1"/>
</dbReference>
<evidence type="ECO:0000313" key="2">
    <source>
        <dbReference type="Proteomes" id="UP001156389"/>
    </source>
</evidence>
<dbReference type="RefSeq" id="WP_260216157.1">
    <property type="nucleotide sequence ID" value="NZ_JAJAGO010000002.1"/>
</dbReference>
<evidence type="ECO:0000313" key="1">
    <source>
        <dbReference type="EMBL" id="MCT2589168.1"/>
    </source>
</evidence>
<organism evidence="1 2">
    <name type="scientific">Streptomyces gossypii</name>
    <dbReference type="NCBI Taxonomy" id="2883101"/>
    <lineage>
        <taxon>Bacteria</taxon>
        <taxon>Bacillati</taxon>
        <taxon>Actinomycetota</taxon>
        <taxon>Actinomycetes</taxon>
        <taxon>Kitasatosporales</taxon>
        <taxon>Streptomycetaceae</taxon>
        <taxon>Streptomyces</taxon>
    </lineage>
</organism>
<sequence>MPSLGSTAAGRKALRPIIRYLDRHIERVVRKSNADEVKELHSRLDTMSEELQEARVSRYTLELLFGKEGRPSPRMPTKGSIDTLVKEVEAATGERNARPYVAAAFRTLAEVEMRGVGRIAGGTPNILGKLVTPQLLGPPNADVLEIGTLYGLFSSALARQFSRSGQRCSLTIVDPLAEVQLQPGTDNPKDPSGSPVSEAVVRANLELAGVPPERVRLHQGFSGDPAIRQAVSDRSYGVVVVDGDHSAEGVRADLEWVEGIIAPGGVVIVDDYGDRTWPGVKLAADEYLTAETRLELVGAVSTSAFLRAKA</sequence>
<comment type="caution">
    <text evidence="1">The sequence shown here is derived from an EMBL/GenBank/DDBJ whole genome shotgun (WGS) entry which is preliminary data.</text>
</comment>
<proteinExistence type="predicted"/>
<keyword evidence="1" id="KW-0808">Transferase</keyword>
<dbReference type="GO" id="GO:0008168">
    <property type="term" value="F:methyltransferase activity"/>
    <property type="evidence" value="ECO:0007669"/>
    <property type="project" value="UniProtKB-KW"/>
</dbReference>
<accession>A0ABT2JMQ4</accession>
<dbReference type="Gene3D" id="3.40.50.150">
    <property type="entry name" value="Vaccinia Virus protein VP39"/>
    <property type="match status" value="1"/>
</dbReference>
<reference evidence="1 2" key="1">
    <citation type="submission" date="2021-10" db="EMBL/GenBank/DDBJ databases">
        <title>Streptomyces gossypii sp. nov., isolated from soil collected from cotton field.</title>
        <authorList>
            <person name="Ge X."/>
            <person name="Chen X."/>
            <person name="Liu W."/>
        </authorList>
    </citation>
    <scope>NUCLEOTIDE SEQUENCE [LARGE SCALE GENOMIC DNA]</scope>
    <source>
        <strain evidence="1 2">N2-109</strain>
    </source>
</reference>
<dbReference type="Proteomes" id="UP001156389">
    <property type="component" value="Unassembled WGS sequence"/>
</dbReference>
<keyword evidence="2" id="KW-1185">Reference proteome</keyword>
<dbReference type="SUPFAM" id="SSF53335">
    <property type="entry name" value="S-adenosyl-L-methionine-dependent methyltransferases"/>
    <property type="match status" value="1"/>
</dbReference>
<keyword evidence="1" id="KW-0489">Methyltransferase</keyword>
<gene>
    <name evidence="1" type="ORF">LHJ74_04320</name>
</gene>
<dbReference type="InterPro" id="IPR029063">
    <property type="entry name" value="SAM-dependent_MTases_sf"/>
</dbReference>
<dbReference type="GO" id="GO:0032259">
    <property type="term" value="P:methylation"/>
    <property type="evidence" value="ECO:0007669"/>
    <property type="project" value="UniProtKB-KW"/>
</dbReference>
<protein>
    <submittedName>
        <fullName evidence="1">Class I SAM-dependent methyltransferase</fullName>
    </submittedName>
</protein>
<name>A0ABT2JMQ4_9ACTN</name>
<dbReference type="EMBL" id="JAJAGO010000002">
    <property type="protein sequence ID" value="MCT2589168.1"/>
    <property type="molecule type" value="Genomic_DNA"/>
</dbReference>